<dbReference type="InterPro" id="IPR001680">
    <property type="entry name" value="WD40_rpt"/>
</dbReference>
<dbReference type="SUPFAM" id="SSF50978">
    <property type="entry name" value="WD40 repeat-like"/>
    <property type="match status" value="1"/>
</dbReference>
<accession>A0A4T0FG57</accession>
<dbReference type="InterPro" id="IPR036322">
    <property type="entry name" value="WD40_repeat_dom_sf"/>
</dbReference>
<evidence type="ECO:0000256" key="2">
    <source>
        <dbReference type="ARBA" id="ARBA00022737"/>
    </source>
</evidence>
<evidence type="ECO:0000313" key="5">
    <source>
        <dbReference type="Proteomes" id="UP000310189"/>
    </source>
</evidence>
<dbReference type="GO" id="GO:0005737">
    <property type="term" value="C:cytoplasm"/>
    <property type="evidence" value="ECO:0007669"/>
    <property type="project" value="UniProtKB-ARBA"/>
</dbReference>
<keyword evidence="2" id="KW-0677">Repeat</keyword>
<organism evidence="4 5">
    <name type="scientific">Wallemia hederae</name>
    <dbReference type="NCBI Taxonomy" id="1540922"/>
    <lineage>
        <taxon>Eukaryota</taxon>
        <taxon>Fungi</taxon>
        <taxon>Dikarya</taxon>
        <taxon>Basidiomycota</taxon>
        <taxon>Wallemiomycotina</taxon>
        <taxon>Wallemiomycetes</taxon>
        <taxon>Wallemiales</taxon>
        <taxon>Wallemiaceae</taxon>
        <taxon>Wallemia</taxon>
    </lineage>
</organism>
<name>A0A4T0FG57_9BASI</name>
<proteinExistence type="inferred from homology"/>
<dbReference type="Gene3D" id="2.130.10.10">
    <property type="entry name" value="YVTN repeat-like/Quinoprotein amine dehydrogenase"/>
    <property type="match status" value="1"/>
</dbReference>
<dbReference type="Pfam" id="PF21032">
    <property type="entry name" value="PROPPIN"/>
    <property type="match status" value="1"/>
</dbReference>
<evidence type="ECO:0000256" key="1">
    <source>
        <dbReference type="ARBA" id="ARBA00022574"/>
    </source>
</evidence>
<dbReference type="OrthoDB" id="1667587at2759"/>
<dbReference type="AlphaFoldDB" id="A0A4T0FG57"/>
<dbReference type="InterPro" id="IPR015943">
    <property type="entry name" value="WD40/YVTN_repeat-like_dom_sf"/>
</dbReference>
<evidence type="ECO:0000313" key="4">
    <source>
        <dbReference type="EMBL" id="TIA87009.1"/>
    </source>
</evidence>
<sequence length="369" mass="40663">MNNLKSIQLVDNSDTKSIFSFNFCSDSLILCYNDRVAIISLSPLLRLLAVTYPGQILNAAIFNGTNCLLLASNPTNPAFAHNKLILYDAIDHAITSTIEFNKGITEFKTSASLVSISVHDSVYLYAVDSEYNPVLLHKHNTHSNPITQLNTHGKHSLFISSGLKLGHLHVAHLHSKTHKSTNLFQAHTSKVSAVAISPNNSSFATTSVKGTIIRIFNSTTLQCTHQLRRGSDLAIITSSSLAFSPDSTLLALVSDKSSVHLWNLDIPTLKSSKYTPNYFNHSRSTATYHLPALNIHSSLSPFITSSQHYANYSNFQESFILTWESPSVILVASTYGRLFKLSVTARDTGSQSHTLQSVDFKNFLHLLTL</sequence>
<dbReference type="PANTHER" id="PTHR11227">
    <property type="entry name" value="WD-REPEAT PROTEIN INTERACTING WITH PHOSPHOINOSIDES WIPI -RELATED"/>
    <property type="match status" value="1"/>
</dbReference>
<keyword evidence="1" id="KW-0853">WD repeat</keyword>
<dbReference type="EMBL" id="SPNW01000068">
    <property type="protein sequence ID" value="TIA87009.1"/>
    <property type="molecule type" value="Genomic_DNA"/>
</dbReference>
<dbReference type="InterPro" id="IPR048720">
    <property type="entry name" value="PROPPIN"/>
</dbReference>
<comment type="caution">
    <text evidence="4">The sequence shown here is derived from an EMBL/GenBank/DDBJ whole genome shotgun (WGS) entry which is preliminary data.</text>
</comment>
<dbReference type="SMART" id="SM00320">
    <property type="entry name" value="WD40"/>
    <property type="match status" value="3"/>
</dbReference>
<evidence type="ECO:0000256" key="3">
    <source>
        <dbReference type="ARBA" id="ARBA00025740"/>
    </source>
</evidence>
<protein>
    <submittedName>
        <fullName evidence="4">Uncharacterized protein</fullName>
    </submittedName>
</protein>
<gene>
    <name evidence="4" type="ORF">E3P99_03448</name>
</gene>
<keyword evidence="5" id="KW-1185">Reference proteome</keyword>
<reference evidence="4 5" key="1">
    <citation type="submission" date="2019-03" db="EMBL/GenBank/DDBJ databases">
        <title>Sequencing 23 genomes of Wallemia ichthyophaga.</title>
        <authorList>
            <person name="Gostincar C."/>
        </authorList>
    </citation>
    <scope>NUCLEOTIDE SEQUENCE [LARGE SCALE GENOMIC DNA]</scope>
    <source>
        <strain evidence="4 5">EXF-5753</strain>
    </source>
</reference>
<dbReference type="Proteomes" id="UP000310189">
    <property type="component" value="Unassembled WGS sequence"/>
</dbReference>
<comment type="similarity">
    <text evidence="3">Belongs to the WD repeat PROPPIN family.</text>
</comment>